<accession>A0A178UGJ4</accession>
<comment type="similarity">
    <text evidence="1">Belongs to the GILT family.</text>
</comment>
<evidence type="ECO:0000256" key="2">
    <source>
        <dbReference type="ARBA" id="ARBA00023180"/>
    </source>
</evidence>
<dbReference type="GO" id="GO:0016671">
    <property type="term" value="F:oxidoreductase activity, acting on a sulfur group of donors, disulfide as acceptor"/>
    <property type="evidence" value="ECO:0007669"/>
    <property type="project" value="InterPro"/>
</dbReference>
<dbReference type="ExpressionAtlas" id="A0A178UGJ4">
    <property type="expression patterns" value="baseline"/>
</dbReference>
<dbReference type="InterPro" id="IPR004911">
    <property type="entry name" value="Interferon-induced_GILT"/>
</dbReference>
<proteinExistence type="inferred from homology"/>
<reference evidence="4" key="1">
    <citation type="journal article" date="2016" name="Proc. Natl. Acad. Sci. U.S.A.">
        <title>Chromosome-level assembly of Arabidopsis thaliana Ler reveals the extent of translocation and inversion polymorphisms.</title>
        <authorList>
            <person name="Zapata L."/>
            <person name="Ding J."/>
            <person name="Willing E.M."/>
            <person name="Hartwig B."/>
            <person name="Bezdan D."/>
            <person name="Jiao W.B."/>
            <person name="Patel V."/>
            <person name="Velikkakam James G."/>
            <person name="Koornneef M."/>
            <person name="Ossowski S."/>
            <person name="Schneeberger K."/>
        </authorList>
    </citation>
    <scope>NUCLEOTIDE SEQUENCE [LARGE SCALE GENOMIC DNA]</scope>
    <source>
        <strain evidence="4">cv. Landsberg erecta</strain>
    </source>
</reference>
<sequence length="130" mass="14944">MKHFGYIYCTEQLVLENKLEKWADCLEMVGLSRAAVDCYINGYGNQLEQRYAEETSELYPAHRFVPWVVVNNLPLQENYQNFVMYVCNAYGSNQVPEACRILNSSVETLSRSNSSVEKLSNSPQVCYSNH</sequence>
<dbReference type="EMBL" id="LUHQ01000005">
    <property type="protein sequence ID" value="OAO92805.1"/>
    <property type="molecule type" value="Genomic_DNA"/>
</dbReference>
<organism evidence="3 4">
    <name type="scientific">Arabidopsis thaliana</name>
    <name type="common">Mouse-ear cress</name>
    <dbReference type="NCBI Taxonomy" id="3702"/>
    <lineage>
        <taxon>Eukaryota</taxon>
        <taxon>Viridiplantae</taxon>
        <taxon>Streptophyta</taxon>
        <taxon>Embryophyta</taxon>
        <taxon>Tracheophyta</taxon>
        <taxon>Spermatophyta</taxon>
        <taxon>Magnoliopsida</taxon>
        <taxon>eudicotyledons</taxon>
        <taxon>Gunneridae</taxon>
        <taxon>Pentapetalae</taxon>
        <taxon>rosids</taxon>
        <taxon>malvids</taxon>
        <taxon>Brassicales</taxon>
        <taxon>Brassicaceae</taxon>
        <taxon>Camelineae</taxon>
        <taxon>Arabidopsis</taxon>
    </lineage>
</organism>
<name>A0A178UGJ4_ARATH</name>
<evidence type="ECO:0000313" key="4">
    <source>
        <dbReference type="Proteomes" id="UP000078284"/>
    </source>
</evidence>
<dbReference type="Proteomes" id="UP000078284">
    <property type="component" value="Chromosome 5"/>
</dbReference>
<comment type="caution">
    <text evidence="3">The sequence shown here is derived from an EMBL/GenBank/DDBJ whole genome shotgun (WGS) entry which is preliminary data.</text>
</comment>
<evidence type="ECO:0000313" key="3">
    <source>
        <dbReference type="EMBL" id="OAO92805.1"/>
    </source>
</evidence>
<protein>
    <recommendedName>
        <fullName evidence="5">Gamma-interferon-inducible lysosomal thiol reductase</fullName>
    </recommendedName>
</protein>
<keyword evidence="2" id="KW-0325">Glycoprotein</keyword>
<dbReference type="AlphaFoldDB" id="A0A178UGJ4"/>
<gene>
    <name evidence="3" type="ordered locus">AXX17_At5g00620</name>
</gene>
<evidence type="ECO:0000256" key="1">
    <source>
        <dbReference type="ARBA" id="ARBA00005679"/>
    </source>
</evidence>
<dbReference type="PANTHER" id="PTHR13234:SF48">
    <property type="entry name" value="GAMMA INTERFERON RESPONSIVE LYSOSOMAL THIOL (GILT) REDUCTASE FAMILY PROTEIN"/>
    <property type="match status" value="1"/>
</dbReference>
<evidence type="ECO:0008006" key="5">
    <source>
        <dbReference type="Google" id="ProtNLM"/>
    </source>
</evidence>
<dbReference type="PANTHER" id="PTHR13234">
    <property type="entry name" value="GAMMA-INTERFERON INDUCIBLE LYSOSOMAL THIOL REDUCTASE GILT"/>
    <property type="match status" value="1"/>
</dbReference>